<protein>
    <recommendedName>
        <fullName evidence="3">HTH marR-type domain-containing protein</fullName>
    </recommendedName>
</protein>
<evidence type="ECO:0000313" key="1">
    <source>
        <dbReference type="EMBL" id="KRO93646.1"/>
    </source>
</evidence>
<proteinExistence type="predicted"/>
<reference evidence="1 2" key="1">
    <citation type="submission" date="2015-10" db="EMBL/GenBank/DDBJ databases">
        <title>Metagenome-Assembled Genomes uncover a global brackish microbiome.</title>
        <authorList>
            <person name="Hugerth L.W."/>
            <person name="Larsson J."/>
            <person name="Alneberg J."/>
            <person name="Lindh M.V."/>
            <person name="Legrand C."/>
            <person name="Pinhassi J."/>
            <person name="Andersson A.F."/>
        </authorList>
    </citation>
    <scope>NUCLEOTIDE SEQUENCE [LARGE SCALE GENOMIC DNA]</scope>
    <source>
        <strain evidence="1">BACL1 MAG-120820-bin45</strain>
    </source>
</reference>
<name>A0A0R2U3F8_9GAMM</name>
<dbReference type="InterPro" id="IPR036390">
    <property type="entry name" value="WH_DNA-bd_sf"/>
</dbReference>
<accession>A0A0R2U3F8</accession>
<dbReference type="EMBL" id="LICS01000174">
    <property type="protein sequence ID" value="KRO93646.1"/>
    <property type="molecule type" value="Genomic_DNA"/>
</dbReference>
<sequence>MNSKMFEFSYRELSLLVTQFQKDKSVITNVHERLILYEAFHRQLHKHQPITIKWVEQTLKLSFPKVYSTIEGLVKKGYLTRQVSSADKRVKFLLPTPKALDGIKLFEEMKLNELNFLGLTSKLIKGVPRMSEFNETTKDRIQKDFLSPDWN</sequence>
<dbReference type="Gene3D" id="1.10.10.10">
    <property type="entry name" value="Winged helix-like DNA-binding domain superfamily/Winged helix DNA-binding domain"/>
    <property type="match status" value="1"/>
</dbReference>
<evidence type="ECO:0008006" key="3">
    <source>
        <dbReference type="Google" id="ProtNLM"/>
    </source>
</evidence>
<evidence type="ECO:0000313" key="2">
    <source>
        <dbReference type="Proteomes" id="UP000051027"/>
    </source>
</evidence>
<dbReference type="AlphaFoldDB" id="A0A0R2U3F8"/>
<dbReference type="Proteomes" id="UP000051027">
    <property type="component" value="Unassembled WGS sequence"/>
</dbReference>
<gene>
    <name evidence="1" type="ORF">ABS10_07800</name>
</gene>
<dbReference type="SUPFAM" id="SSF46785">
    <property type="entry name" value="Winged helix' DNA-binding domain"/>
    <property type="match status" value="1"/>
</dbReference>
<comment type="caution">
    <text evidence="1">The sequence shown here is derived from an EMBL/GenBank/DDBJ whole genome shotgun (WGS) entry which is preliminary data.</text>
</comment>
<dbReference type="InterPro" id="IPR036388">
    <property type="entry name" value="WH-like_DNA-bd_sf"/>
</dbReference>
<organism evidence="1 2">
    <name type="scientific">SAR86 cluster bacterium BACL1 MAG-120820-bin45</name>
    <dbReference type="NCBI Taxonomy" id="1655612"/>
    <lineage>
        <taxon>Bacteria</taxon>
        <taxon>Pseudomonadati</taxon>
        <taxon>Pseudomonadota</taxon>
        <taxon>Gammaproteobacteria</taxon>
        <taxon>SAR86 cluster</taxon>
    </lineage>
</organism>